<dbReference type="PROSITE" id="PS50011">
    <property type="entry name" value="PROTEIN_KINASE_DOM"/>
    <property type="match status" value="1"/>
</dbReference>
<evidence type="ECO:0000259" key="2">
    <source>
        <dbReference type="PROSITE" id="PS50011"/>
    </source>
</evidence>
<dbReference type="InterPro" id="IPR000719">
    <property type="entry name" value="Prot_kinase_dom"/>
</dbReference>
<protein>
    <submittedName>
        <fullName evidence="3">Uu.00g002390.m01.CDS01</fullName>
    </submittedName>
</protein>
<dbReference type="Proteomes" id="UP001295740">
    <property type="component" value="Unassembled WGS sequence"/>
</dbReference>
<organism evidence="3 4">
    <name type="scientific">Anthostomella pinea</name>
    <dbReference type="NCBI Taxonomy" id="933095"/>
    <lineage>
        <taxon>Eukaryota</taxon>
        <taxon>Fungi</taxon>
        <taxon>Dikarya</taxon>
        <taxon>Ascomycota</taxon>
        <taxon>Pezizomycotina</taxon>
        <taxon>Sordariomycetes</taxon>
        <taxon>Xylariomycetidae</taxon>
        <taxon>Xylariales</taxon>
        <taxon>Xylariaceae</taxon>
        <taxon>Anthostomella</taxon>
    </lineage>
</organism>
<dbReference type="SUPFAM" id="SSF56112">
    <property type="entry name" value="Protein kinase-like (PK-like)"/>
    <property type="match status" value="1"/>
</dbReference>
<keyword evidence="4" id="KW-1185">Reference proteome</keyword>
<proteinExistence type="predicted"/>
<dbReference type="EMBL" id="CAUWAG010000008">
    <property type="protein sequence ID" value="CAJ2506109.1"/>
    <property type="molecule type" value="Genomic_DNA"/>
</dbReference>
<dbReference type="GO" id="GO:0005524">
    <property type="term" value="F:ATP binding"/>
    <property type="evidence" value="ECO:0007669"/>
    <property type="project" value="InterPro"/>
</dbReference>
<dbReference type="GO" id="GO:0004672">
    <property type="term" value="F:protein kinase activity"/>
    <property type="evidence" value="ECO:0007669"/>
    <property type="project" value="InterPro"/>
</dbReference>
<feature type="domain" description="Protein kinase" evidence="2">
    <location>
        <begin position="1"/>
        <end position="245"/>
    </location>
</feature>
<reference evidence="3" key="1">
    <citation type="submission" date="2023-10" db="EMBL/GenBank/DDBJ databases">
        <authorList>
            <person name="Hackl T."/>
        </authorList>
    </citation>
    <scope>NUCLEOTIDE SEQUENCE</scope>
</reference>
<gene>
    <name evidence="3" type="ORF">KHLLAP_LOCUS6577</name>
</gene>
<evidence type="ECO:0000313" key="3">
    <source>
        <dbReference type="EMBL" id="CAJ2506109.1"/>
    </source>
</evidence>
<sequence length="308" mass="33958">MHIAGLVAFRDDERRVARQLAAKPFPRVDPGQGDFLAGLTGPVLVMEYIENGMLRRLIRRLENRAEPTPNRVLWAFYLCAVRACIGMAYPRQADPDAAVVLENIPIPEVEASTKVHGDLHTGNIMVGDFDLAVPEHSLVPVMKLIDFGLTTRVKESKKAVEENLFEASRAIYSVAIRQLRTQNDRTNTEKYKDIQTFAVRLSDEQPQDLTLDSDLRDLICRSMAKRPEDRFTLAQMLAKTSQPVANKTAASFMLNGTAESDDDIKDFVQDMIYNADPDPPAAPSAPAAAPAQAPPPPPPAAPIMIISS</sequence>
<name>A0AAI8VJL7_9PEZI</name>
<dbReference type="Gene3D" id="1.10.510.10">
    <property type="entry name" value="Transferase(Phosphotransferase) domain 1"/>
    <property type="match status" value="1"/>
</dbReference>
<feature type="compositionally biased region" description="Pro residues" evidence="1">
    <location>
        <begin position="292"/>
        <end position="301"/>
    </location>
</feature>
<dbReference type="InterPro" id="IPR011009">
    <property type="entry name" value="Kinase-like_dom_sf"/>
</dbReference>
<evidence type="ECO:0000256" key="1">
    <source>
        <dbReference type="SAM" id="MobiDB-lite"/>
    </source>
</evidence>
<comment type="caution">
    <text evidence="3">The sequence shown here is derived from an EMBL/GenBank/DDBJ whole genome shotgun (WGS) entry which is preliminary data.</text>
</comment>
<evidence type="ECO:0000313" key="4">
    <source>
        <dbReference type="Proteomes" id="UP001295740"/>
    </source>
</evidence>
<dbReference type="AlphaFoldDB" id="A0AAI8VJL7"/>
<feature type="region of interest" description="Disordered" evidence="1">
    <location>
        <begin position="273"/>
        <end position="308"/>
    </location>
</feature>
<accession>A0AAI8VJL7</accession>